<comment type="caution">
    <text evidence="2">The sequence shown here is derived from an EMBL/GenBank/DDBJ whole genome shotgun (WGS) entry which is preliminary data.</text>
</comment>
<keyword evidence="3" id="KW-1185">Reference proteome</keyword>
<accession>A0A3A2Z9C4</accession>
<evidence type="ECO:0000313" key="3">
    <source>
        <dbReference type="Proteomes" id="UP000266188"/>
    </source>
</evidence>
<dbReference type="OrthoDB" id="4360026at2759"/>
<dbReference type="AlphaFoldDB" id="A0A3A2Z9C4"/>
<name>A0A3A2Z9C4_9EURO</name>
<gene>
    <name evidence="2" type="ORF">PHISCL_07935</name>
</gene>
<evidence type="ECO:0000256" key="1">
    <source>
        <dbReference type="SAM" id="MobiDB-lite"/>
    </source>
</evidence>
<proteinExistence type="predicted"/>
<evidence type="ECO:0000313" key="2">
    <source>
        <dbReference type="EMBL" id="RJE19722.1"/>
    </source>
</evidence>
<protein>
    <submittedName>
        <fullName evidence="2">Uncharacterized protein</fullName>
    </submittedName>
</protein>
<feature type="region of interest" description="Disordered" evidence="1">
    <location>
        <begin position="1"/>
        <end position="33"/>
    </location>
</feature>
<sequence length="545" mass="62554">MSPRETSSSESEDDIYSDIDNPGEPSEPPSPFLKPAFDYNQCRDAIKGLAVPDDLSSTTARCAVIRGIRSNYDFATSNAVVELSSSHPEIARACNARFIMSNQVPNLLTHTPYCIWYPDLATEVTYREVAHSFPALRYHVGRACAAAGYIDLYQELDLRPDIAIAEEARESGTEGGEAIFRIIMVAPIKFQIMDDLHRTITPETQVPAFLNGDTVVRWILGQRYPLPRQDSPKDALPVNPDIEEDCRLAEEEVSLPKWRVEYTYDEAKLLFTPLPRDLPTMKKDLLIQMAAYEGNIDRYARLMRPDYMTEEEEFCVVRGIFHHTMFARWWADQLTWNKGRIRTRDSTEAIRHISEAVNARRVMINDISGLTDESPYLPYMIWWPLRPTKTTLQTLAKQCPRMTHQIAITCVLSDYGRLYRELCVKPHYHIWLAARRSPNPFYRQDLETRSADLGFDVTYPACHWTGATDSWLAEDLEPTSDLIYSPLNPFLMADGGQRVGPYFEYTIKSGIVERYVFQRPELLRRLEAEGHVCQGSLEWLEEDDT</sequence>
<dbReference type="EMBL" id="MVGC01000376">
    <property type="protein sequence ID" value="RJE19722.1"/>
    <property type="molecule type" value="Genomic_DNA"/>
</dbReference>
<organism evidence="2 3">
    <name type="scientific">Aspergillus sclerotialis</name>
    <dbReference type="NCBI Taxonomy" id="2070753"/>
    <lineage>
        <taxon>Eukaryota</taxon>
        <taxon>Fungi</taxon>
        <taxon>Dikarya</taxon>
        <taxon>Ascomycota</taxon>
        <taxon>Pezizomycotina</taxon>
        <taxon>Eurotiomycetes</taxon>
        <taxon>Eurotiomycetidae</taxon>
        <taxon>Eurotiales</taxon>
        <taxon>Aspergillaceae</taxon>
        <taxon>Aspergillus</taxon>
        <taxon>Aspergillus subgen. Polypaecilum</taxon>
    </lineage>
</organism>
<reference evidence="3" key="1">
    <citation type="submission" date="2017-02" db="EMBL/GenBank/DDBJ databases">
        <authorList>
            <person name="Tafer H."/>
            <person name="Lopandic K."/>
        </authorList>
    </citation>
    <scope>NUCLEOTIDE SEQUENCE [LARGE SCALE GENOMIC DNA]</scope>
    <source>
        <strain evidence="3">CBS 366.77</strain>
    </source>
</reference>
<dbReference type="Proteomes" id="UP000266188">
    <property type="component" value="Unassembled WGS sequence"/>
</dbReference>